<evidence type="ECO:0000256" key="1">
    <source>
        <dbReference type="SAM" id="MobiDB-lite"/>
    </source>
</evidence>
<reference evidence="3" key="2">
    <citation type="journal article" date="2018" name="Plant J.">
        <title>The Sorghum bicolor reference genome: improved assembly, gene annotations, a transcriptome atlas, and signatures of genome organization.</title>
        <authorList>
            <person name="McCormick R.F."/>
            <person name="Truong S.K."/>
            <person name="Sreedasyam A."/>
            <person name="Jenkins J."/>
            <person name="Shu S."/>
            <person name="Sims D."/>
            <person name="Kennedy M."/>
            <person name="Amirebrahimi M."/>
            <person name="Weers B.D."/>
            <person name="McKinley B."/>
            <person name="Mattison A."/>
            <person name="Morishige D.T."/>
            <person name="Grimwood J."/>
            <person name="Schmutz J."/>
            <person name="Mullet J.E."/>
        </authorList>
    </citation>
    <scope>NUCLEOTIDE SEQUENCE [LARGE SCALE GENOMIC DNA]</scope>
    <source>
        <strain evidence="3">cv. BTx623</strain>
    </source>
</reference>
<proteinExistence type="predicted"/>
<dbReference type="AlphaFoldDB" id="A0A1Z5R306"/>
<evidence type="ECO:0000313" key="3">
    <source>
        <dbReference type="Proteomes" id="UP000000768"/>
    </source>
</evidence>
<feature type="region of interest" description="Disordered" evidence="1">
    <location>
        <begin position="54"/>
        <end position="73"/>
    </location>
</feature>
<reference evidence="2 3" key="1">
    <citation type="journal article" date="2009" name="Nature">
        <title>The Sorghum bicolor genome and the diversification of grasses.</title>
        <authorList>
            <person name="Paterson A.H."/>
            <person name="Bowers J.E."/>
            <person name="Bruggmann R."/>
            <person name="Dubchak I."/>
            <person name="Grimwood J."/>
            <person name="Gundlach H."/>
            <person name="Haberer G."/>
            <person name="Hellsten U."/>
            <person name="Mitros T."/>
            <person name="Poliakov A."/>
            <person name="Schmutz J."/>
            <person name="Spannagl M."/>
            <person name="Tang H."/>
            <person name="Wang X."/>
            <person name="Wicker T."/>
            <person name="Bharti A.K."/>
            <person name="Chapman J."/>
            <person name="Feltus F.A."/>
            <person name="Gowik U."/>
            <person name="Grigoriev I.V."/>
            <person name="Lyons E."/>
            <person name="Maher C.A."/>
            <person name="Martis M."/>
            <person name="Narechania A."/>
            <person name="Otillar R.P."/>
            <person name="Penning B.W."/>
            <person name="Salamov A.A."/>
            <person name="Wang Y."/>
            <person name="Zhang L."/>
            <person name="Carpita N.C."/>
            <person name="Freeling M."/>
            <person name="Gingle A.R."/>
            <person name="Hash C.T."/>
            <person name="Keller B."/>
            <person name="Klein P."/>
            <person name="Kresovich S."/>
            <person name="McCann M.C."/>
            <person name="Ming R."/>
            <person name="Peterson D.G."/>
            <person name="Mehboob-ur-Rahman"/>
            <person name="Ware D."/>
            <person name="Westhoff P."/>
            <person name="Mayer K.F."/>
            <person name="Messing J."/>
            <person name="Rokhsar D.S."/>
        </authorList>
    </citation>
    <scope>NUCLEOTIDE SEQUENCE [LARGE SCALE GENOMIC DNA]</scope>
    <source>
        <strain evidence="3">cv. BTx623</strain>
    </source>
</reference>
<dbReference type="Gramene" id="OQU78143">
    <property type="protein sequence ID" value="OQU78143"/>
    <property type="gene ID" value="SORBI_3009G165050"/>
</dbReference>
<dbReference type="Proteomes" id="UP000000768">
    <property type="component" value="Chromosome 9"/>
</dbReference>
<name>A0A1Z5R306_SORBI</name>
<protein>
    <submittedName>
        <fullName evidence="2">Uncharacterized protein</fullName>
    </submittedName>
</protein>
<accession>A0A1Z5R306</accession>
<evidence type="ECO:0000313" key="2">
    <source>
        <dbReference type="EMBL" id="OQU78143.1"/>
    </source>
</evidence>
<organism evidence="2 3">
    <name type="scientific">Sorghum bicolor</name>
    <name type="common">Sorghum</name>
    <name type="synonym">Sorghum vulgare</name>
    <dbReference type="NCBI Taxonomy" id="4558"/>
    <lineage>
        <taxon>Eukaryota</taxon>
        <taxon>Viridiplantae</taxon>
        <taxon>Streptophyta</taxon>
        <taxon>Embryophyta</taxon>
        <taxon>Tracheophyta</taxon>
        <taxon>Spermatophyta</taxon>
        <taxon>Magnoliopsida</taxon>
        <taxon>Liliopsida</taxon>
        <taxon>Poales</taxon>
        <taxon>Poaceae</taxon>
        <taxon>PACMAD clade</taxon>
        <taxon>Panicoideae</taxon>
        <taxon>Andropogonodae</taxon>
        <taxon>Andropogoneae</taxon>
        <taxon>Sorghinae</taxon>
        <taxon>Sorghum</taxon>
    </lineage>
</organism>
<keyword evidence="3" id="KW-1185">Reference proteome</keyword>
<dbReference type="EMBL" id="CM000768">
    <property type="protein sequence ID" value="OQU78143.1"/>
    <property type="molecule type" value="Genomic_DNA"/>
</dbReference>
<sequence>MFIDDDDNNDKRKETSVVMNRADGLGRADLGCPARRLIVGSRCGACEARERGLGPRGAKVQRRPAGLGRSDEGDKRVAIASTVELCLRHDQL</sequence>
<dbReference type="InParanoid" id="A0A1Z5R306"/>
<gene>
    <name evidence="2" type="ORF">SORBI_3009G165050</name>
</gene>